<dbReference type="Gene3D" id="2.170.130.10">
    <property type="entry name" value="TonB-dependent receptor, plug domain"/>
    <property type="match status" value="1"/>
</dbReference>
<dbReference type="GO" id="GO:0009279">
    <property type="term" value="C:cell outer membrane"/>
    <property type="evidence" value="ECO:0007669"/>
    <property type="project" value="UniProtKB-SubCell"/>
</dbReference>
<gene>
    <name evidence="13" type="ORF">APR42_01260</name>
</gene>
<keyword evidence="2" id="KW-0813">Transport</keyword>
<keyword evidence="14" id="KW-1185">Reference proteome</keyword>
<evidence type="ECO:0000313" key="13">
    <source>
        <dbReference type="EMBL" id="KRG30523.1"/>
    </source>
</evidence>
<reference evidence="13" key="1">
    <citation type="submission" date="2015-10" db="EMBL/GenBank/DDBJ databases">
        <title>Draft genome sequence of Salegentibacter mishustinae KCTC 12263.</title>
        <authorList>
            <person name="Lin W."/>
            <person name="Zheng Q."/>
        </authorList>
    </citation>
    <scope>NUCLEOTIDE SEQUENCE [LARGE SCALE GENOMIC DNA]</scope>
    <source>
        <strain evidence="13">KCTC 12263</strain>
    </source>
</reference>
<dbReference type="InterPro" id="IPR036942">
    <property type="entry name" value="Beta-barrel_TonB_sf"/>
</dbReference>
<protein>
    <submittedName>
        <fullName evidence="13">TonB-dependent receptor</fullName>
    </submittedName>
</protein>
<feature type="domain" description="TonB-dependent receptor-like beta-barrel" evidence="11">
    <location>
        <begin position="255"/>
        <end position="640"/>
    </location>
</feature>
<dbReference type="RefSeq" id="WP_057480348.1">
    <property type="nucleotide sequence ID" value="NZ_BMWR01000002.1"/>
</dbReference>
<proteinExistence type="inferred from homology"/>
<evidence type="ECO:0000256" key="8">
    <source>
        <dbReference type="ARBA" id="ARBA00023170"/>
    </source>
</evidence>
<dbReference type="SUPFAM" id="SSF56935">
    <property type="entry name" value="Porins"/>
    <property type="match status" value="1"/>
</dbReference>
<dbReference type="Proteomes" id="UP000051643">
    <property type="component" value="Unassembled WGS sequence"/>
</dbReference>
<dbReference type="GO" id="GO:0015344">
    <property type="term" value="F:siderophore uptake transmembrane transporter activity"/>
    <property type="evidence" value="ECO:0007669"/>
    <property type="project" value="TreeGrafter"/>
</dbReference>
<dbReference type="InterPro" id="IPR039426">
    <property type="entry name" value="TonB-dep_rcpt-like"/>
</dbReference>
<dbReference type="InterPro" id="IPR000531">
    <property type="entry name" value="Beta-barrel_TonB"/>
</dbReference>
<dbReference type="OrthoDB" id="9759247at2"/>
<evidence type="ECO:0000313" key="14">
    <source>
        <dbReference type="Proteomes" id="UP000051643"/>
    </source>
</evidence>
<dbReference type="PANTHER" id="PTHR30069">
    <property type="entry name" value="TONB-DEPENDENT OUTER MEMBRANE RECEPTOR"/>
    <property type="match status" value="1"/>
</dbReference>
<dbReference type="STRING" id="270918.APR42_01260"/>
<keyword evidence="5" id="KW-0732">Signal</keyword>
<keyword evidence="4" id="KW-0812">Transmembrane</keyword>
<comment type="subcellular location">
    <subcellularLocation>
        <location evidence="1">Cell outer membrane</location>
        <topology evidence="1">Multi-pass membrane protein</topology>
    </subcellularLocation>
</comment>
<feature type="domain" description="TonB-dependent receptor plug" evidence="12">
    <location>
        <begin position="56"/>
        <end position="141"/>
    </location>
</feature>
<dbReference type="InterPro" id="IPR012910">
    <property type="entry name" value="Plug_dom"/>
</dbReference>
<keyword evidence="9" id="KW-0998">Cell outer membrane</keyword>
<keyword evidence="7 10" id="KW-0472">Membrane</keyword>
<dbReference type="PANTHER" id="PTHR30069:SF29">
    <property type="entry name" value="HEMOGLOBIN AND HEMOGLOBIN-HAPTOGLOBIN-BINDING PROTEIN 1-RELATED"/>
    <property type="match status" value="1"/>
</dbReference>
<evidence type="ECO:0000256" key="2">
    <source>
        <dbReference type="ARBA" id="ARBA00022448"/>
    </source>
</evidence>
<dbReference type="AlphaFoldDB" id="A0A0Q9ZC21"/>
<sequence>MEKYIYFGLMFLLTFGIKAQEEQKEVKQDSLIVPEELVEIILIGKNSNKHHYENKSLATIETYLEEANSVDFIKRGAYAWEPMIQGMASERSVVTIDGMRIYGACTDKMDPITSYVEISNLSKAEIKKGQAGAENGATIGGAIDLERQKSEYENSGWSGNAQSGIESINEQKILGAALQYTSNKVFADVDLMYRDAENYSAAGNEEILYSQFTKYNFSVVTGYQIEQNKSIEASFIFDEANDVGYPALPMDVSLARAYIGSLEYISNPEDEFYKEWKTKIYYNNVTHIMDDSQRPDVPIRMDMPGWSKTAGMYSKLKGNFENHSWDLSINGHFNNSLAEMTMFPEDPNENDMFMLTWPDVNTIYTGLFAKDQYLINEDFSAEISLGMGVHNNNIQDEFGLESLRIFYPEMEDSKTRFLLNTGAQISYSTHPWTLALGLGYGERAPSVSEAYGFYLFNSFDAFDYIGNPNMANEKSLEMNVSTRYEHKSFSFSVNSAFYHISDYIIGKPDPDLSPMNIGINGVKVYEQLPYAQLWSNDLSINYTFLKDFTAKAKAVYRIGRDNENSNLPLIQPLTFEAGLRYRKNAFYAEAILESATKQFDYSPEFGENQTPAYSVFNLALSQIFYINAQKMILKVGGENLFDEYYSTYSDWNNIPRPGRNLYANVIYNF</sequence>
<evidence type="ECO:0000256" key="3">
    <source>
        <dbReference type="ARBA" id="ARBA00022452"/>
    </source>
</evidence>
<keyword evidence="8 13" id="KW-0675">Receptor</keyword>
<evidence type="ECO:0000256" key="9">
    <source>
        <dbReference type="ARBA" id="ARBA00023237"/>
    </source>
</evidence>
<evidence type="ECO:0000256" key="7">
    <source>
        <dbReference type="ARBA" id="ARBA00023136"/>
    </source>
</evidence>
<keyword evidence="6 10" id="KW-0798">TonB box</keyword>
<keyword evidence="3" id="KW-1134">Transmembrane beta strand</keyword>
<evidence type="ECO:0000256" key="1">
    <source>
        <dbReference type="ARBA" id="ARBA00004571"/>
    </source>
</evidence>
<evidence type="ECO:0000256" key="4">
    <source>
        <dbReference type="ARBA" id="ARBA00022692"/>
    </source>
</evidence>
<organism evidence="13 14">
    <name type="scientific">Salegentibacter mishustinae</name>
    <dbReference type="NCBI Taxonomy" id="270918"/>
    <lineage>
        <taxon>Bacteria</taxon>
        <taxon>Pseudomonadati</taxon>
        <taxon>Bacteroidota</taxon>
        <taxon>Flavobacteriia</taxon>
        <taxon>Flavobacteriales</taxon>
        <taxon>Flavobacteriaceae</taxon>
        <taxon>Salegentibacter</taxon>
    </lineage>
</organism>
<dbReference type="InterPro" id="IPR037066">
    <property type="entry name" value="Plug_dom_sf"/>
</dbReference>
<name>A0A0Q9ZC21_9FLAO</name>
<dbReference type="Pfam" id="PF00593">
    <property type="entry name" value="TonB_dep_Rec_b-barrel"/>
    <property type="match status" value="1"/>
</dbReference>
<comment type="similarity">
    <text evidence="10">Belongs to the TonB-dependent receptor family.</text>
</comment>
<evidence type="ECO:0000256" key="6">
    <source>
        <dbReference type="ARBA" id="ARBA00023077"/>
    </source>
</evidence>
<evidence type="ECO:0000259" key="11">
    <source>
        <dbReference type="Pfam" id="PF00593"/>
    </source>
</evidence>
<accession>A0A0Q9ZC21</accession>
<dbReference type="GO" id="GO:0044718">
    <property type="term" value="P:siderophore transmembrane transport"/>
    <property type="evidence" value="ECO:0007669"/>
    <property type="project" value="TreeGrafter"/>
</dbReference>
<dbReference type="Pfam" id="PF07715">
    <property type="entry name" value="Plug"/>
    <property type="match status" value="1"/>
</dbReference>
<evidence type="ECO:0000259" key="12">
    <source>
        <dbReference type="Pfam" id="PF07715"/>
    </source>
</evidence>
<dbReference type="EMBL" id="LKTP01000001">
    <property type="protein sequence ID" value="KRG30523.1"/>
    <property type="molecule type" value="Genomic_DNA"/>
</dbReference>
<dbReference type="Gene3D" id="2.40.170.20">
    <property type="entry name" value="TonB-dependent receptor, beta-barrel domain"/>
    <property type="match status" value="1"/>
</dbReference>
<comment type="caution">
    <text evidence="13">The sequence shown here is derived from an EMBL/GenBank/DDBJ whole genome shotgun (WGS) entry which is preliminary data.</text>
</comment>
<evidence type="ECO:0000256" key="10">
    <source>
        <dbReference type="RuleBase" id="RU003357"/>
    </source>
</evidence>
<evidence type="ECO:0000256" key="5">
    <source>
        <dbReference type="ARBA" id="ARBA00022729"/>
    </source>
</evidence>